<feature type="region of interest" description="Disordered" evidence="1">
    <location>
        <begin position="1"/>
        <end position="22"/>
    </location>
</feature>
<organism evidence="2 3">
    <name type="scientific">Subtercola frigoramans</name>
    <dbReference type="NCBI Taxonomy" id="120298"/>
    <lineage>
        <taxon>Bacteria</taxon>
        <taxon>Bacillati</taxon>
        <taxon>Actinomycetota</taxon>
        <taxon>Actinomycetes</taxon>
        <taxon>Micrococcales</taxon>
        <taxon>Microbacteriaceae</taxon>
        <taxon>Subtercola</taxon>
    </lineage>
</organism>
<evidence type="ECO:0000313" key="3">
    <source>
        <dbReference type="Proteomes" id="UP000776164"/>
    </source>
</evidence>
<gene>
    <name evidence="2" type="ORF">JOE66_000094</name>
</gene>
<sequence>MSTTSTDDTAASPSERAKPHKISVKEAGGLGNWLNERLFPYLGPPPLGPFDTATPDDRARAALASACPLCGAPMNAHDVDRSGERTQLHCPQP</sequence>
<comment type="caution">
    <text evidence="2">The sequence shown here is derived from an EMBL/GenBank/DDBJ whole genome shotgun (WGS) entry which is preliminary data.</text>
</comment>
<feature type="compositionally biased region" description="Low complexity" evidence="1">
    <location>
        <begin position="1"/>
        <end position="14"/>
    </location>
</feature>
<dbReference type="Proteomes" id="UP000776164">
    <property type="component" value="Unassembled WGS sequence"/>
</dbReference>
<evidence type="ECO:0000313" key="2">
    <source>
        <dbReference type="EMBL" id="MBM7470460.1"/>
    </source>
</evidence>
<accession>A0ABS2L050</accession>
<name>A0ABS2L050_9MICO</name>
<feature type="region of interest" description="Disordered" evidence="1">
    <location>
        <begin position="74"/>
        <end position="93"/>
    </location>
</feature>
<feature type="compositionally biased region" description="Basic and acidic residues" evidence="1">
    <location>
        <begin position="77"/>
        <end position="87"/>
    </location>
</feature>
<dbReference type="RefSeq" id="WP_205106212.1">
    <property type="nucleotide sequence ID" value="NZ_BAAAHT010000001.1"/>
</dbReference>
<proteinExistence type="predicted"/>
<reference evidence="2 3" key="1">
    <citation type="submission" date="2021-01" db="EMBL/GenBank/DDBJ databases">
        <title>Sequencing the genomes of 1000 actinobacteria strains.</title>
        <authorList>
            <person name="Klenk H.-P."/>
        </authorList>
    </citation>
    <scope>NUCLEOTIDE SEQUENCE [LARGE SCALE GENOMIC DNA]</scope>
    <source>
        <strain evidence="2 3">DSM 13057</strain>
    </source>
</reference>
<keyword evidence="3" id="KW-1185">Reference proteome</keyword>
<evidence type="ECO:0008006" key="4">
    <source>
        <dbReference type="Google" id="ProtNLM"/>
    </source>
</evidence>
<evidence type="ECO:0000256" key="1">
    <source>
        <dbReference type="SAM" id="MobiDB-lite"/>
    </source>
</evidence>
<dbReference type="EMBL" id="JAFBBU010000001">
    <property type="protein sequence ID" value="MBM7470460.1"/>
    <property type="molecule type" value="Genomic_DNA"/>
</dbReference>
<protein>
    <recommendedName>
        <fullName evidence="4">Type IV secretion protein Rhs</fullName>
    </recommendedName>
</protein>